<reference evidence="1" key="1">
    <citation type="journal article" date="2020" name="Stud. Mycol.">
        <title>101 Dothideomycetes genomes: a test case for predicting lifestyles and emergence of pathogens.</title>
        <authorList>
            <person name="Haridas S."/>
            <person name="Albert R."/>
            <person name="Binder M."/>
            <person name="Bloem J."/>
            <person name="Labutti K."/>
            <person name="Salamov A."/>
            <person name="Andreopoulos B."/>
            <person name="Baker S."/>
            <person name="Barry K."/>
            <person name="Bills G."/>
            <person name="Bluhm B."/>
            <person name="Cannon C."/>
            <person name="Castanera R."/>
            <person name="Culley D."/>
            <person name="Daum C."/>
            <person name="Ezra D."/>
            <person name="Gonzalez J."/>
            <person name="Henrissat B."/>
            <person name="Kuo A."/>
            <person name="Liang C."/>
            <person name="Lipzen A."/>
            <person name="Lutzoni F."/>
            <person name="Magnuson J."/>
            <person name="Mondo S."/>
            <person name="Nolan M."/>
            <person name="Ohm R."/>
            <person name="Pangilinan J."/>
            <person name="Park H.-J."/>
            <person name="Ramirez L."/>
            <person name="Alfaro M."/>
            <person name="Sun H."/>
            <person name="Tritt A."/>
            <person name="Yoshinaga Y."/>
            <person name="Zwiers L.-H."/>
            <person name="Turgeon B."/>
            <person name="Goodwin S."/>
            <person name="Spatafora J."/>
            <person name="Crous P."/>
            <person name="Grigoriev I."/>
        </authorList>
    </citation>
    <scope>NUCLEOTIDE SEQUENCE</scope>
    <source>
        <strain evidence="1">ATCC 16933</strain>
    </source>
</reference>
<gene>
    <name evidence="1" type="ORF">BDY21DRAFT_257104</name>
</gene>
<evidence type="ECO:0000313" key="1">
    <source>
        <dbReference type="EMBL" id="KAF2452541.1"/>
    </source>
</evidence>
<organism evidence="1 2">
    <name type="scientific">Lineolata rhizophorae</name>
    <dbReference type="NCBI Taxonomy" id="578093"/>
    <lineage>
        <taxon>Eukaryota</taxon>
        <taxon>Fungi</taxon>
        <taxon>Dikarya</taxon>
        <taxon>Ascomycota</taxon>
        <taxon>Pezizomycotina</taxon>
        <taxon>Dothideomycetes</taxon>
        <taxon>Dothideomycetes incertae sedis</taxon>
        <taxon>Lineolatales</taxon>
        <taxon>Lineolataceae</taxon>
        <taxon>Lineolata</taxon>
    </lineage>
</organism>
<dbReference type="Proteomes" id="UP000799766">
    <property type="component" value="Unassembled WGS sequence"/>
</dbReference>
<sequence>PTESISIDPSLISAFGLEAVQNSDGTGNCAGSDNTLIPCSCPPCRGEFVDKVASAVVAGDLL</sequence>
<proteinExistence type="predicted"/>
<feature type="non-terminal residue" evidence="1">
    <location>
        <position position="62"/>
    </location>
</feature>
<feature type="non-terminal residue" evidence="1">
    <location>
        <position position="1"/>
    </location>
</feature>
<dbReference type="OrthoDB" id="2140240at2759"/>
<evidence type="ECO:0000313" key="2">
    <source>
        <dbReference type="Proteomes" id="UP000799766"/>
    </source>
</evidence>
<dbReference type="EMBL" id="MU001707">
    <property type="protein sequence ID" value="KAF2452541.1"/>
    <property type="molecule type" value="Genomic_DNA"/>
</dbReference>
<keyword evidence="2" id="KW-1185">Reference proteome</keyword>
<dbReference type="AlphaFoldDB" id="A0A6A6NLE3"/>
<protein>
    <submittedName>
        <fullName evidence="1">Uncharacterized protein</fullName>
    </submittedName>
</protein>
<accession>A0A6A6NLE3</accession>
<name>A0A6A6NLE3_9PEZI</name>